<dbReference type="Gene3D" id="3.40.50.150">
    <property type="entry name" value="Vaccinia Virus protein VP39"/>
    <property type="match status" value="1"/>
</dbReference>
<organism evidence="2 3">
    <name type="scientific">Sphingobium yanoikuyae</name>
    <name type="common">Sphingomonas yanoikuyae</name>
    <dbReference type="NCBI Taxonomy" id="13690"/>
    <lineage>
        <taxon>Bacteria</taxon>
        <taxon>Pseudomonadati</taxon>
        <taxon>Pseudomonadota</taxon>
        <taxon>Alphaproteobacteria</taxon>
        <taxon>Sphingomonadales</taxon>
        <taxon>Sphingomonadaceae</taxon>
        <taxon>Sphingobium</taxon>
    </lineage>
</organism>
<evidence type="ECO:0000256" key="1">
    <source>
        <dbReference type="SAM" id="MobiDB-lite"/>
    </source>
</evidence>
<protein>
    <submittedName>
        <fullName evidence="2">Uncharacterized protein</fullName>
    </submittedName>
</protein>
<dbReference type="AlphaFoldDB" id="A0A6M4G1D4"/>
<dbReference type="Proteomes" id="UP000502611">
    <property type="component" value="Chromosome"/>
</dbReference>
<gene>
    <name evidence="2" type="ORF">HH800_01860</name>
</gene>
<reference evidence="2 3" key="1">
    <citation type="submission" date="2020-04" db="EMBL/GenBank/DDBJ databases">
        <title>The Whole Genome Analysis of High salt-tolerant Sphingobium yanoikuyae YC-XJ2 with Aryl organophosphorus flame retardants (aryl-OPFRs)-degrading capacity and characteristics of Related phosphotriesterase.</title>
        <authorList>
            <person name="Li X."/>
        </authorList>
    </citation>
    <scope>NUCLEOTIDE SEQUENCE [LARGE SCALE GENOMIC DNA]</scope>
    <source>
        <strain evidence="2 3">YC-XJ2</strain>
    </source>
</reference>
<accession>A0A6M4G1D4</accession>
<dbReference type="SUPFAM" id="SSF53335">
    <property type="entry name" value="S-adenosyl-L-methionine-dependent methyltransferases"/>
    <property type="match status" value="1"/>
</dbReference>
<dbReference type="RefSeq" id="WP_169860020.1">
    <property type="nucleotide sequence ID" value="NZ_CP053021.1"/>
</dbReference>
<evidence type="ECO:0000313" key="3">
    <source>
        <dbReference type="Proteomes" id="UP000502611"/>
    </source>
</evidence>
<feature type="region of interest" description="Disordered" evidence="1">
    <location>
        <begin position="40"/>
        <end position="61"/>
    </location>
</feature>
<dbReference type="InterPro" id="IPR029063">
    <property type="entry name" value="SAM-dependent_MTases_sf"/>
</dbReference>
<dbReference type="EMBL" id="CP053021">
    <property type="protein sequence ID" value="QJR01051.1"/>
    <property type="molecule type" value="Genomic_DNA"/>
</dbReference>
<name>A0A6M4G1D4_SPHYA</name>
<proteinExistence type="predicted"/>
<evidence type="ECO:0000313" key="2">
    <source>
        <dbReference type="EMBL" id="QJR01051.1"/>
    </source>
</evidence>
<sequence length="251" mass="28482">MSMTGATIPEMMLALNQAGYRAPRGGPVSHNTVTRAMARIGQQPPVTSRPKEPAKLKSRKSIRARSERYEVFRTPEYAYTSLLDYRPEWFQGRGCDPSAGDGRMIREIMRRKNPGPHFVNDIRDEELAALSGCGQATIGDYLTMDDPPECDFMVTNPPFSKAMAFVQKARTHVSGPICILQSTRWQGTQRRSEWLRTAGLAYVLNLPRRPQWEVDSGDTIKNNVMDFAWYVFLPDYDGLPSMDWLLDTEQT</sequence>